<sequence>MGIDRQPNTALRAVRIARNESQREFAEAVMAKAREMGLNLACDEKRVGRWERGEVSWPTPAYRRVLKALTGKDAAELGFRYQPPQEWRDAEPGDHGQGDAIPGEGYAGRAGAGVVTPAPRVPTVETRPPINGDPAETVEILVMTPEGGLQIMSIPRRTLLAAAVATPFLPATPAHAAGPVPGMDTVDYLRELLPCLASLDQSLGARLVLGTAREQVALAEELQRHARGELRAELLRLAGRYAEFVGWLYQDSGDLPSAWAWCSRAHDYAVEADDPVLAAFVIARKAFVSLYQQDSARVVALAQRARQQAPELPPRLVAYTWQQEACGYALDGDLSGAERAMEQAHRAVEAAEDHDSDAARDVAGFCTTGSLTVWQAWCYRELNRPDQAVNLYEHVVNAWPEHRRRGQGRLLSSMAVAYAEVGEPEQAAATAREALPIVAGTRSALAREELRRLQAALAPYDVEPVRELMPTLASVR</sequence>
<dbReference type="OrthoDB" id="5184419at2"/>
<dbReference type="EMBL" id="LAXD01000001">
    <property type="protein sequence ID" value="KWX01777.1"/>
    <property type="molecule type" value="Genomic_DNA"/>
</dbReference>
<accession>A0A132MVD4</accession>
<proteinExistence type="predicted"/>
<dbReference type="GO" id="GO:0003677">
    <property type="term" value="F:DNA binding"/>
    <property type="evidence" value="ECO:0007669"/>
    <property type="project" value="UniProtKB-KW"/>
</dbReference>
<gene>
    <name evidence="1" type="ORF">LI90_2809</name>
</gene>
<dbReference type="Gene3D" id="1.25.40.10">
    <property type="entry name" value="Tetratricopeptide repeat domain"/>
    <property type="match status" value="1"/>
</dbReference>
<comment type="caution">
    <text evidence="1">The sequence shown here is derived from an EMBL/GenBank/DDBJ whole genome shotgun (WGS) entry which is preliminary data.</text>
</comment>
<dbReference type="AlphaFoldDB" id="A0A132MVD4"/>
<keyword evidence="2" id="KW-1185">Reference proteome</keyword>
<dbReference type="RefSeq" id="WP_066888465.1">
    <property type="nucleotide sequence ID" value="NZ_LAXD01000001.1"/>
</dbReference>
<evidence type="ECO:0000313" key="2">
    <source>
        <dbReference type="Proteomes" id="UP000070188"/>
    </source>
</evidence>
<name>A0A132MVD4_9ACTN</name>
<reference evidence="2" key="1">
    <citation type="submission" date="2015-04" db="EMBL/GenBank/DDBJ databases">
        <title>Physiological reanalysis, assessment of diazotrophy, and genome sequences of multiple isolates of Streptomyces thermoautotrophicus.</title>
        <authorList>
            <person name="MacKellar D.C."/>
            <person name="Lieber L."/>
            <person name="Norman J."/>
            <person name="Bolger A."/>
            <person name="Tobin C."/>
            <person name="Murray J.W."/>
            <person name="Chang R."/>
            <person name="Ford T."/>
            <person name="Nguyen P.Q."/>
            <person name="Woodward J."/>
            <person name="Permingeat H."/>
            <person name="Joshi N.S."/>
            <person name="Silver P.A."/>
            <person name="Usadel B."/>
            <person name="Rutherford A.W."/>
            <person name="Friesen M."/>
            <person name="Prell J."/>
        </authorList>
    </citation>
    <scope>NUCLEOTIDE SEQUENCE [LARGE SCALE GENOMIC DNA]</scope>
    <source>
        <strain evidence="2">H1</strain>
    </source>
</reference>
<dbReference type="InterPro" id="IPR011990">
    <property type="entry name" value="TPR-like_helical_dom_sf"/>
</dbReference>
<protein>
    <submittedName>
        <fullName evidence="1">Putative DNA-binding protein</fullName>
    </submittedName>
</protein>
<dbReference type="STRING" id="1469144.LI90_2809"/>
<dbReference type="PATRIC" id="fig|1469144.10.peg.3038"/>
<evidence type="ECO:0000313" key="1">
    <source>
        <dbReference type="EMBL" id="KWX01777.1"/>
    </source>
</evidence>
<dbReference type="SUPFAM" id="SSF48452">
    <property type="entry name" value="TPR-like"/>
    <property type="match status" value="2"/>
</dbReference>
<organism evidence="1 2">
    <name type="scientific">Carbonactinospora thermoautotrophica</name>
    <dbReference type="NCBI Taxonomy" id="1469144"/>
    <lineage>
        <taxon>Bacteria</taxon>
        <taxon>Bacillati</taxon>
        <taxon>Actinomycetota</taxon>
        <taxon>Actinomycetes</taxon>
        <taxon>Kitasatosporales</taxon>
        <taxon>Carbonactinosporaceae</taxon>
        <taxon>Carbonactinospora</taxon>
    </lineage>
</organism>
<keyword evidence="1" id="KW-0238">DNA-binding</keyword>
<dbReference type="Proteomes" id="UP000070188">
    <property type="component" value="Unassembled WGS sequence"/>
</dbReference>